<accession>A0A3B3SKW2</accession>
<sequence>VSLSYHYYFVDIGMTWPEAQSYCRKTYDDLATIENQDDMQRLINSIGLAYTGAAWIGLQKPGGWMWQWSLEEQSFYSNVEFYNWALGEPNNNGGQENCIVIRNSGYWNDYTCDFLSYFVCYTDAQSYCRKYYTDLVTINNLHENQLIYAEVAQGTQVWIGLFRDFWQWSDQANSTFYSWKL</sequence>
<dbReference type="Ensembl" id="ENSPKIT00000012234.1">
    <property type="protein sequence ID" value="ENSPKIP00000031389.1"/>
    <property type="gene ID" value="ENSPKIG00000011894.1"/>
</dbReference>
<evidence type="ECO:0000313" key="4">
    <source>
        <dbReference type="Proteomes" id="UP000261540"/>
    </source>
</evidence>
<name>A0A3B3SKW2_9TELE</name>
<dbReference type="Gene3D" id="3.10.100.10">
    <property type="entry name" value="Mannose-Binding Protein A, subunit A"/>
    <property type="match status" value="2"/>
</dbReference>
<reference evidence="3" key="2">
    <citation type="submission" date="2025-09" db="UniProtKB">
        <authorList>
            <consortium name="Ensembl"/>
        </authorList>
    </citation>
    <scope>IDENTIFICATION</scope>
</reference>
<dbReference type="InterPro" id="IPR016186">
    <property type="entry name" value="C-type_lectin-like/link_sf"/>
</dbReference>
<proteinExistence type="predicted"/>
<dbReference type="SMART" id="SM00034">
    <property type="entry name" value="CLECT"/>
    <property type="match status" value="1"/>
</dbReference>
<organism evidence="3 4">
    <name type="scientific">Paramormyrops kingsleyae</name>
    <dbReference type="NCBI Taxonomy" id="1676925"/>
    <lineage>
        <taxon>Eukaryota</taxon>
        <taxon>Metazoa</taxon>
        <taxon>Chordata</taxon>
        <taxon>Craniata</taxon>
        <taxon>Vertebrata</taxon>
        <taxon>Euteleostomi</taxon>
        <taxon>Actinopterygii</taxon>
        <taxon>Neopterygii</taxon>
        <taxon>Teleostei</taxon>
        <taxon>Osteoglossocephala</taxon>
        <taxon>Osteoglossomorpha</taxon>
        <taxon>Osteoglossiformes</taxon>
        <taxon>Mormyridae</taxon>
        <taxon>Paramormyrops</taxon>
    </lineage>
</organism>
<evidence type="ECO:0000259" key="2">
    <source>
        <dbReference type="PROSITE" id="PS50041"/>
    </source>
</evidence>
<dbReference type="InterPro" id="IPR016187">
    <property type="entry name" value="CTDL_fold"/>
</dbReference>
<dbReference type="InterPro" id="IPR001304">
    <property type="entry name" value="C-type_lectin-like"/>
</dbReference>
<evidence type="ECO:0000313" key="3">
    <source>
        <dbReference type="Ensembl" id="ENSPKIP00000031389.1"/>
    </source>
</evidence>
<dbReference type="Proteomes" id="UP000261540">
    <property type="component" value="Unplaced"/>
</dbReference>
<feature type="domain" description="C-type lectin" evidence="2">
    <location>
        <begin position="121"/>
        <end position="181"/>
    </location>
</feature>
<dbReference type="PROSITE" id="PS50041">
    <property type="entry name" value="C_TYPE_LECTIN_2"/>
    <property type="match status" value="2"/>
</dbReference>
<dbReference type="InterPro" id="IPR018378">
    <property type="entry name" value="C-type_lectin_CS"/>
</dbReference>
<evidence type="ECO:0000256" key="1">
    <source>
        <dbReference type="ARBA" id="ARBA00023157"/>
    </source>
</evidence>
<dbReference type="PROSITE" id="PS00615">
    <property type="entry name" value="C_TYPE_LECTIN_1"/>
    <property type="match status" value="1"/>
</dbReference>
<dbReference type="PANTHER" id="PTHR45784:SF3">
    <property type="entry name" value="C-TYPE LECTIN DOMAIN FAMILY 4 MEMBER K-LIKE-RELATED"/>
    <property type="match status" value="1"/>
</dbReference>
<dbReference type="AlphaFoldDB" id="A0A3B3SKW2"/>
<keyword evidence="1" id="KW-1015">Disulfide bond</keyword>
<reference evidence="3" key="1">
    <citation type="submission" date="2025-08" db="UniProtKB">
        <authorList>
            <consortium name="Ensembl"/>
        </authorList>
    </citation>
    <scope>IDENTIFICATION</scope>
</reference>
<feature type="domain" description="C-type lectin" evidence="2">
    <location>
        <begin position="7"/>
        <end position="121"/>
    </location>
</feature>
<protein>
    <recommendedName>
        <fullName evidence="2">C-type lectin domain-containing protein</fullName>
    </recommendedName>
</protein>
<dbReference type="Pfam" id="PF00059">
    <property type="entry name" value="Lectin_C"/>
    <property type="match status" value="1"/>
</dbReference>
<dbReference type="STRING" id="1676925.ENSPKIP00000031389"/>
<dbReference type="PANTHER" id="PTHR45784">
    <property type="entry name" value="C-TYPE LECTIN DOMAIN FAMILY 20 MEMBER A-RELATED"/>
    <property type="match status" value="1"/>
</dbReference>
<dbReference type="GeneTree" id="ENSGT01150000286973"/>
<dbReference type="SUPFAM" id="SSF56436">
    <property type="entry name" value="C-type lectin-like"/>
    <property type="match status" value="2"/>
</dbReference>
<keyword evidence="4" id="KW-1185">Reference proteome</keyword>